<dbReference type="SMART" id="SM00382">
    <property type="entry name" value="AAA"/>
    <property type="match status" value="1"/>
</dbReference>
<comment type="caution">
    <text evidence="5">The sequence shown here is derived from an EMBL/GenBank/DDBJ whole genome shotgun (WGS) entry which is preliminary data.</text>
</comment>
<keyword evidence="2" id="KW-0547">Nucleotide-binding</keyword>
<dbReference type="InterPro" id="IPR003593">
    <property type="entry name" value="AAA+_ATPase"/>
</dbReference>
<feature type="domain" description="ABC transporter" evidence="4">
    <location>
        <begin position="6"/>
        <end position="234"/>
    </location>
</feature>
<dbReference type="PANTHER" id="PTHR42939:SF1">
    <property type="entry name" value="ABC TRANSPORTER ATP-BINDING PROTEIN ALBC-RELATED"/>
    <property type="match status" value="1"/>
</dbReference>
<evidence type="ECO:0000313" key="5">
    <source>
        <dbReference type="EMBL" id="MEI4551574.1"/>
    </source>
</evidence>
<evidence type="ECO:0000313" key="6">
    <source>
        <dbReference type="Proteomes" id="UP001382455"/>
    </source>
</evidence>
<proteinExistence type="predicted"/>
<evidence type="ECO:0000256" key="1">
    <source>
        <dbReference type="ARBA" id="ARBA00022448"/>
    </source>
</evidence>
<dbReference type="InterPro" id="IPR027417">
    <property type="entry name" value="P-loop_NTPase"/>
</dbReference>
<evidence type="ECO:0000259" key="4">
    <source>
        <dbReference type="PROSITE" id="PS50893"/>
    </source>
</evidence>
<dbReference type="CDD" id="cd03230">
    <property type="entry name" value="ABC_DR_subfamily_A"/>
    <property type="match status" value="1"/>
</dbReference>
<evidence type="ECO:0000256" key="3">
    <source>
        <dbReference type="ARBA" id="ARBA00022840"/>
    </source>
</evidence>
<keyword evidence="3 5" id="KW-0067">ATP-binding</keyword>
<reference evidence="5 6" key="1">
    <citation type="submission" date="2023-12" db="EMBL/GenBank/DDBJ databases">
        <title>Friends and Foes: Symbiotic and Algicidal bacterial influence on Karenia brevis blooms.</title>
        <authorList>
            <person name="Fei C."/>
            <person name="Mohamed A.R."/>
            <person name="Booker A."/>
            <person name="Arshad M."/>
            <person name="Klass S."/>
            <person name="Ahn S."/>
            <person name="Gilbert P.M."/>
            <person name="Heil C.A."/>
            <person name="Martinez J.M."/>
            <person name="Amin S.A."/>
        </authorList>
    </citation>
    <scope>NUCLEOTIDE SEQUENCE [LARGE SCALE GENOMIC DNA]</scope>
    <source>
        <strain evidence="5 6">CE15</strain>
    </source>
</reference>
<name>A0ABU8EX65_9GAMM</name>
<dbReference type="Proteomes" id="UP001382455">
    <property type="component" value="Unassembled WGS sequence"/>
</dbReference>
<dbReference type="InterPro" id="IPR003439">
    <property type="entry name" value="ABC_transporter-like_ATP-bd"/>
</dbReference>
<keyword evidence="1" id="KW-0813">Transport</keyword>
<dbReference type="InterPro" id="IPR051782">
    <property type="entry name" value="ABC_Transporter_VariousFunc"/>
</dbReference>
<evidence type="ECO:0000256" key="2">
    <source>
        <dbReference type="ARBA" id="ARBA00022741"/>
    </source>
</evidence>
<gene>
    <name evidence="5" type="ORF">WAE96_18000</name>
</gene>
<dbReference type="PROSITE" id="PS50893">
    <property type="entry name" value="ABC_TRANSPORTER_2"/>
    <property type="match status" value="1"/>
</dbReference>
<protein>
    <submittedName>
        <fullName evidence="5">ABC transporter ATP-binding protein</fullName>
    </submittedName>
</protein>
<sequence length="234" mass="25574">MQNNTLSVSALTKQFGNKTAVSELSFNLHSGEVYCLLGSNGAGKTTTFNMLLGNTLPDAGEVLLNGDSIFASNFKLDQHIFYLPENVSLYPEFSAVENLAYLVSLASLDVDDRTLRDALIQCGLNQEALDRPTRFYSKGMRQKTAIALALLKNANLMLLDEPTSGLDPVATREFVALIKQLGEKGVMTVMITHDLSCAHLLADRISILHQGKQVAELPQSESFESLESTYLSLV</sequence>
<dbReference type="Pfam" id="PF00005">
    <property type="entry name" value="ABC_tran"/>
    <property type="match status" value="1"/>
</dbReference>
<dbReference type="GO" id="GO:0005524">
    <property type="term" value="F:ATP binding"/>
    <property type="evidence" value="ECO:0007669"/>
    <property type="project" value="UniProtKB-KW"/>
</dbReference>
<accession>A0ABU8EX65</accession>
<keyword evidence="6" id="KW-1185">Reference proteome</keyword>
<dbReference type="EMBL" id="JBAWKS010000002">
    <property type="protein sequence ID" value="MEI4551574.1"/>
    <property type="molecule type" value="Genomic_DNA"/>
</dbReference>
<dbReference type="Gene3D" id="3.40.50.300">
    <property type="entry name" value="P-loop containing nucleotide triphosphate hydrolases"/>
    <property type="match status" value="1"/>
</dbReference>
<organism evidence="5 6">
    <name type="scientific">Pseudoalteromonas spongiae</name>
    <dbReference type="NCBI Taxonomy" id="298657"/>
    <lineage>
        <taxon>Bacteria</taxon>
        <taxon>Pseudomonadati</taxon>
        <taxon>Pseudomonadota</taxon>
        <taxon>Gammaproteobacteria</taxon>
        <taxon>Alteromonadales</taxon>
        <taxon>Pseudoalteromonadaceae</taxon>
        <taxon>Pseudoalteromonas</taxon>
    </lineage>
</organism>
<dbReference type="SUPFAM" id="SSF52540">
    <property type="entry name" value="P-loop containing nucleoside triphosphate hydrolases"/>
    <property type="match status" value="1"/>
</dbReference>
<dbReference type="RefSeq" id="WP_336436536.1">
    <property type="nucleotide sequence ID" value="NZ_JBAWKS010000002.1"/>
</dbReference>
<dbReference type="PANTHER" id="PTHR42939">
    <property type="entry name" value="ABC TRANSPORTER ATP-BINDING PROTEIN ALBC-RELATED"/>
    <property type="match status" value="1"/>
</dbReference>